<dbReference type="EMBL" id="CAADFK010000123">
    <property type="protein sequence ID" value="VFK17694.1"/>
    <property type="molecule type" value="Genomic_DNA"/>
</dbReference>
<name>A0A450WL11_9GAMM</name>
<gene>
    <name evidence="3" type="ORF">BECKLPF1236B_GA0070989_11232</name>
</gene>
<feature type="domain" description="Integrase SAM-like N-terminal" evidence="2">
    <location>
        <begin position="14"/>
        <end position="86"/>
    </location>
</feature>
<dbReference type="InterPro" id="IPR004107">
    <property type="entry name" value="Integrase_SAM-like_N"/>
</dbReference>
<dbReference type="Gene3D" id="1.10.150.130">
    <property type="match status" value="1"/>
</dbReference>
<dbReference type="Pfam" id="PF13495">
    <property type="entry name" value="Phage_int_SAM_4"/>
    <property type="match status" value="1"/>
</dbReference>
<protein>
    <submittedName>
        <fullName evidence="3">Phage integrase, N-terminal SAM-like domain</fullName>
    </submittedName>
</protein>
<organism evidence="3">
    <name type="scientific">Candidatus Kentrum sp. LPFa</name>
    <dbReference type="NCBI Taxonomy" id="2126335"/>
    <lineage>
        <taxon>Bacteria</taxon>
        <taxon>Pseudomonadati</taxon>
        <taxon>Pseudomonadota</taxon>
        <taxon>Gammaproteobacteria</taxon>
        <taxon>Candidatus Kentrum</taxon>
    </lineage>
</organism>
<evidence type="ECO:0000313" key="3">
    <source>
        <dbReference type="EMBL" id="VFK17694.1"/>
    </source>
</evidence>
<accession>A0A450WL11</accession>
<dbReference type="AlphaFoldDB" id="A0A450WL11"/>
<dbReference type="GO" id="GO:0015074">
    <property type="term" value="P:DNA integration"/>
    <property type="evidence" value="ECO:0007669"/>
    <property type="project" value="InterPro"/>
</dbReference>
<reference evidence="3" key="1">
    <citation type="submission" date="2019-02" db="EMBL/GenBank/DDBJ databases">
        <authorList>
            <person name="Gruber-Vodicka R. H."/>
            <person name="Seah K. B. B."/>
        </authorList>
    </citation>
    <scope>NUCLEOTIDE SEQUENCE</scope>
    <source>
        <strain evidence="3">BECK_S313</strain>
    </source>
</reference>
<keyword evidence="1" id="KW-0238">DNA-binding</keyword>
<dbReference type="InterPro" id="IPR010998">
    <property type="entry name" value="Integrase_recombinase_N"/>
</dbReference>
<evidence type="ECO:0000259" key="2">
    <source>
        <dbReference type="Pfam" id="PF13495"/>
    </source>
</evidence>
<proteinExistence type="predicted"/>
<evidence type="ECO:0000256" key="1">
    <source>
        <dbReference type="ARBA" id="ARBA00023125"/>
    </source>
</evidence>
<dbReference type="GO" id="GO:0003677">
    <property type="term" value="F:DNA binding"/>
    <property type="evidence" value="ECO:0007669"/>
    <property type="project" value="UniProtKB-KW"/>
</dbReference>
<sequence length="122" mass="14322">MASVSEGNFSYNYQTHLKHLRLKGLQPNTIDAYARAIRRIGAYFDYRIDDLSEARLTDYFTAVLDSQSWRVVKHGLYGLEFYCRYLFVTQTGIPSFFLRNYRTELKIYHNKGGIGARRQCSF</sequence>